<name>A0A9P7JRY5_9AGAM</name>
<dbReference type="OrthoDB" id="2710817at2759"/>
<organism evidence="1 2">
    <name type="scientific">Suillus discolor</name>
    <dbReference type="NCBI Taxonomy" id="1912936"/>
    <lineage>
        <taxon>Eukaryota</taxon>
        <taxon>Fungi</taxon>
        <taxon>Dikarya</taxon>
        <taxon>Basidiomycota</taxon>
        <taxon>Agaricomycotina</taxon>
        <taxon>Agaricomycetes</taxon>
        <taxon>Agaricomycetidae</taxon>
        <taxon>Boletales</taxon>
        <taxon>Suillineae</taxon>
        <taxon>Suillaceae</taxon>
        <taxon>Suillus</taxon>
    </lineage>
</organism>
<comment type="caution">
    <text evidence="1">The sequence shown here is derived from an EMBL/GenBank/DDBJ whole genome shotgun (WGS) entry which is preliminary data.</text>
</comment>
<evidence type="ECO:0000313" key="2">
    <source>
        <dbReference type="Proteomes" id="UP000823399"/>
    </source>
</evidence>
<dbReference type="GeneID" id="64691274"/>
<keyword evidence="2" id="KW-1185">Reference proteome</keyword>
<reference evidence="1" key="1">
    <citation type="journal article" date="2020" name="New Phytol.">
        <title>Comparative genomics reveals dynamic genome evolution in host specialist ectomycorrhizal fungi.</title>
        <authorList>
            <person name="Lofgren L.A."/>
            <person name="Nguyen N.H."/>
            <person name="Vilgalys R."/>
            <person name="Ruytinx J."/>
            <person name="Liao H.L."/>
            <person name="Branco S."/>
            <person name="Kuo A."/>
            <person name="LaButti K."/>
            <person name="Lipzen A."/>
            <person name="Andreopoulos W."/>
            <person name="Pangilinan J."/>
            <person name="Riley R."/>
            <person name="Hundley H."/>
            <person name="Na H."/>
            <person name="Barry K."/>
            <person name="Grigoriev I.V."/>
            <person name="Stajich J.E."/>
            <person name="Kennedy P.G."/>
        </authorList>
    </citation>
    <scope>NUCLEOTIDE SEQUENCE</scope>
    <source>
        <strain evidence="1">FC423</strain>
    </source>
</reference>
<dbReference type="RefSeq" id="XP_041290562.1">
    <property type="nucleotide sequence ID" value="XM_041429015.1"/>
</dbReference>
<gene>
    <name evidence="1" type="ORF">F5147DRAFT_281202</name>
</gene>
<dbReference type="EMBL" id="JABBWM010000044">
    <property type="protein sequence ID" value="KAG2103468.1"/>
    <property type="molecule type" value="Genomic_DNA"/>
</dbReference>
<sequence length="156" mass="17500">MTQPQRSLPSLARLPIALHLDLDHRQSAQSASKTRWPDDGSRWWCISVRYAARYVEATDLLVPIHRFLNVLPVSGALEKLMSAPLMVPTCSVHSYRCAGEAHERSVHDYRYVPSLSSPRDSPNPCTRYQHALLMVTGALEKLMSAPFMIIGTDVLC</sequence>
<evidence type="ECO:0000313" key="1">
    <source>
        <dbReference type="EMBL" id="KAG2103468.1"/>
    </source>
</evidence>
<protein>
    <submittedName>
        <fullName evidence="1">Uncharacterized protein</fullName>
    </submittedName>
</protein>
<accession>A0A9P7JRY5</accession>
<dbReference type="AlphaFoldDB" id="A0A9P7JRY5"/>
<proteinExistence type="predicted"/>
<dbReference type="Proteomes" id="UP000823399">
    <property type="component" value="Unassembled WGS sequence"/>
</dbReference>